<dbReference type="SMART" id="SM01162">
    <property type="entry name" value="DUF1771"/>
    <property type="match status" value="1"/>
</dbReference>
<dbReference type="Ensembl" id="ENSLOCT00000016008.1">
    <property type="protein sequence ID" value="ENSLOCP00000015978.1"/>
    <property type="gene ID" value="ENSLOCG00000012973.1"/>
</dbReference>
<feature type="compositionally biased region" description="Gly residues" evidence="1">
    <location>
        <begin position="706"/>
        <end position="720"/>
    </location>
</feature>
<accession>W5N5R9</accession>
<dbReference type="Pfam" id="PF13671">
    <property type="entry name" value="AAA_33"/>
    <property type="match status" value="1"/>
</dbReference>
<feature type="compositionally biased region" description="Basic and acidic residues" evidence="1">
    <location>
        <begin position="1236"/>
        <end position="1259"/>
    </location>
</feature>
<feature type="compositionally biased region" description="Polar residues" evidence="1">
    <location>
        <begin position="927"/>
        <end position="944"/>
    </location>
</feature>
<dbReference type="SMART" id="SM00463">
    <property type="entry name" value="SMR"/>
    <property type="match status" value="1"/>
</dbReference>
<dbReference type="PROSITE" id="PS51140">
    <property type="entry name" value="CUE"/>
    <property type="match status" value="1"/>
</dbReference>
<dbReference type="OMA" id="MTCENKT"/>
<dbReference type="SUPFAM" id="SSF160443">
    <property type="entry name" value="SMR domain-like"/>
    <property type="match status" value="1"/>
</dbReference>
<feature type="domain" description="Smr" evidence="2">
    <location>
        <begin position="1645"/>
        <end position="1724"/>
    </location>
</feature>
<dbReference type="CTD" id="55728"/>
<dbReference type="PANTHER" id="PTHR46535">
    <property type="entry name" value="NEDD4-BINDING PROTEIN 2"/>
    <property type="match status" value="1"/>
</dbReference>
<dbReference type="Pfam" id="PF25126">
    <property type="entry name" value="DUF7818"/>
    <property type="match status" value="1"/>
</dbReference>
<feature type="region of interest" description="Disordered" evidence="1">
    <location>
        <begin position="1156"/>
        <end position="1192"/>
    </location>
</feature>
<dbReference type="eggNOG" id="KOG2401">
    <property type="taxonomic scope" value="Eukaryota"/>
</dbReference>
<proteinExistence type="predicted"/>
<organism evidence="4 5">
    <name type="scientific">Lepisosteus oculatus</name>
    <name type="common">Spotted gar</name>
    <dbReference type="NCBI Taxonomy" id="7918"/>
    <lineage>
        <taxon>Eukaryota</taxon>
        <taxon>Metazoa</taxon>
        <taxon>Chordata</taxon>
        <taxon>Craniata</taxon>
        <taxon>Vertebrata</taxon>
        <taxon>Euteleostomi</taxon>
        <taxon>Actinopterygii</taxon>
        <taxon>Neopterygii</taxon>
        <taxon>Holostei</taxon>
        <taxon>Semionotiformes</taxon>
        <taxon>Lepisosteidae</taxon>
        <taxon>Lepisosteus</taxon>
    </lineage>
</organism>
<dbReference type="Proteomes" id="UP000018468">
    <property type="component" value="Linkage group LG4"/>
</dbReference>
<protein>
    <submittedName>
        <fullName evidence="4">NEDD4 binding protein 2</fullName>
    </submittedName>
</protein>
<feature type="region of interest" description="Disordered" evidence="1">
    <location>
        <begin position="254"/>
        <end position="316"/>
    </location>
</feature>
<dbReference type="Gene3D" id="1.10.8.10">
    <property type="entry name" value="DNA helicase RuvA subunit, C-terminal domain"/>
    <property type="match status" value="1"/>
</dbReference>
<dbReference type="STRING" id="7918.ENSLOCP00000015978"/>
<dbReference type="GeneID" id="102697215"/>
<dbReference type="EMBL" id="AHAT01001969">
    <property type="status" value="NOT_ANNOTATED_CDS"/>
    <property type="molecule type" value="Genomic_DNA"/>
</dbReference>
<feature type="compositionally biased region" description="Low complexity" evidence="1">
    <location>
        <begin position="795"/>
        <end position="805"/>
    </location>
</feature>
<dbReference type="InterPro" id="IPR009060">
    <property type="entry name" value="UBA-like_sf"/>
</dbReference>
<evidence type="ECO:0000256" key="1">
    <source>
        <dbReference type="SAM" id="MobiDB-lite"/>
    </source>
</evidence>
<dbReference type="Pfam" id="PF25125">
    <property type="entry name" value="DUF7817"/>
    <property type="match status" value="1"/>
</dbReference>
<dbReference type="Pfam" id="PF01713">
    <property type="entry name" value="Smr"/>
    <property type="match status" value="1"/>
</dbReference>
<dbReference type="KEGG" id="loc:102697215"/>
<feature type="region of interest" description="Disordered" evidence="1">
    <location>
        <begin position="543"/>
        <end position="848"/>
    </location>
</feature>
<dbReference type="Gene3D" id="3.30.1370.110">
    <property type="match status" value="1"/>
</dbReference>
<dbReference type="CDD" id="cd14365">
    <property type="entry name" value="CUE_N4BP2"/>
    <property type="match status" value="1"/>
</dbReference>
<dbReference type="GO" id="GO:0004519">
    <property type="term" value="F:endonuclease activity"/>
    <property type="evidence" value="ECO:0000318"/>
    <property type="project" value="GO_Central"/>
</dbReference>
<feature type="region of interest" description="Disordered" evidence="1">
    <location>
        <begin position="174"/>
        <end position="222"/>
    </location>
</feature>
<keyword evidence="5" id="KW-1185">Reference proteome</keyword>
<dbReference type="InterPro" id="IPR041801">
    <property type="entry name" value="N4BP2_CUE"/>
</dbReference>
<feature type="domain" description="CUE" evidence="3">
    <location>
        <begin position="46"/>
        <end position="89"/>
    </location>
</feature>
<feature type="region of interest" description="Disordered" evidence="1">
    <location>
        <begin position="1221"/>
        <end position="1264"/>
    </location>
</feature>
<dbReference type="InterPro" id="IPR052772">
    <property type="entry name" value="Endo/PolyKinase_Domain-Protein"/>
</dbReference>
<dbReference type="InterPro" id="IPR056720">
    <property type="entry name" value="DUF7818"/>
</dbReference>
<dbReference type="InterPro" id="IPR003892">
    <property type="entry name" value="CUE"/>
</dbReference>
<dbReference type="PROSITE" id="PS50828">
    <property type="entry name" value="SMR"/>
    <property type="match status" value="1"/>
</dbReference>
<dbReference type="EMBL" id="AHAT01001970">
    <property type="status" value="NOT_ANNOTATED_CDS"/>
    <property type="molecule type" value="Genomic_DNA"/>
</dbReference>
<feature type="compositionally biased region" description="Low complexity" evidence="1">
    <location>
        <begin position="646"/>
        <end position="657"/>
    </location>
</feature>
<feature type="compositionally biased region" description="Basic and acidic residues" evidence="1">
    <location>
        <begin position="780"/>
        <end position="793"/>
    </location>
</feature>
<reference evidence="5" key="1">
    <citation type="submission" date="2011-12" db="EMBL/GenBank/DDBJ databases">
        <title>The Draft Genome of Lepisosteus oculatus.</title>
        <authorList>
            <consortium name="The Broad Institute Genome Assembly &amp; Analysis Group"/>
            <consortium name="Computational R&amp;D Group"/>
            <consortium name="and Sequencing Platform"/>
            <person name="Di Palma F."/>
            <person name="Alfoldi J."/>
            <person name="Johnson J."/>
            <person name="Berlin A."/>
            <person name="Gnerre S."/>
            <person name="Jaffe D."/>
            <person name="MacCallum I."/>
            <person name="Young S."/>
            <person name="Walker B.J."/>
            <person name="Lander E.S."/>
            <person name="Lindblad-Toh K."/>
        </authorList>
    </citation>
    <scope>NUCLEOTIDE SEQUENCE [LARGE SCALE GENOMIC DNA]</scope>
</reference>
<dbReference type="InterPro" id="IPR056718">
    <property type="entry name" value="DUF7816"/>
</dbReference>
<dbReference type="CDD" id="cd14279">
    <property type="entry name" value="CUE"/>
    <property type="match status" value="1"/>
</dbReference>
<dbReference type="Pfam" id="PF25124">
    <property type="entry name" value="DUF7816"/>
    <property type="match status" value="1"/>
</dbReference>
<sequence>MPRKKKSAQSPARVPNPSAGEGGSVTGKDGAMSRRFGTEPPSSSSGREEILNRMREMFWHLDPEVIYIVLSECDFQAEAAMDSLLMLSTAAEGASPACCPLGFESTTALLPPGPPAGAHASRAVETSPPTVATAAASQASLRDLDAIGTHLTEDFDELIDSEFRALAKEPFDGAVQPAEDSGVSSEHPGPIMSGTASRSTPEWQQDRGKGPKQQELVPSCSPASGLSLTGAGYCPGETTFLDFSHLALEPESSRQAALDLGDSGRPSAFQAYKSSRPPRAPPAGGGEGSSPNGSELGEAEQGTGHGSETRAADRSLRSPAAPVIWNTQAPEFQPRSRAPAFVTPLAADPGHWRPGSDPGAGGRAPPFRPPAPIPASRALPAPPRPPLHGSGKIPVLVGRVLVLLRGAPGSGKSTLARNLLEQNPGGVVLSTDDYFCRNGGYRFNSSSLEKAHEWNHRQAKETFEKGVSPIIIDNTNMQGWEMKPYVAMALRYKYRVMFREPDNWWKTKPRELERRTKHGVKKEKIKWMLEHYERYVTVQTIMGSEPPSGEEERNSVPLSQEETSVPEAAKVEAGPDLVEERHSEQSSGESDLQPLPRPEASAAGEGAAQEEGLCQREPAHSLGPQARARMEDPMGPDLRSPGPIDASASGAEAAVSSAGGGGSQAVGNKRAETGWGAGVVEWDAREPPTAFFESIRQRVRRKRGSRQGGRNGDVSGGGDAAEGTRGSERGNGLAGTPDRQGVRPELLSFVGDWPSGPVLEQRRRRPKKASATQESSDESDSSRERGGEGKELLDLLDLLRAGPDGTRNPHTLSPGSPDLETFAQNSHSESLSLETSPHPEEPGGDAVLDVGATNSVYTQPVADTRPELLDSAADWLTSAPLVEQSGKSPITREQARVELWAPGESNTGTTDEKEGQTDVASGETEETGSSVDCHSEISCQNQTAPPGASKCLPADSQDRKSTESGRGGKMCRLAPTFPNNCPASPESSKDSPRATPFDSAAPDSTASISTQTMPHDFTLLWKANKHGLDVSGLVVFQGNSTNFQPKPAVSLESQEVPYRVVHDKGTQVEETELSTEDKLKNLQILSEHFKLVSFDVLKDLYEKCNQDMEWTTNLLLDSGEQLFKEDEILCPDQVRRQPELWSVGGSDSDAWPCAQWDDSSVQSVPGDQHSRTPAEVTSSDVGDAKDEGSPGLASSLELLDECCHGERGWRQVVEGCPSELPTEAVEHSVGQSTAEPSDREQPPELKPTEGGGEREDKSKTQNPSELDEILDLHENLGAGLGALDEAEGCGAVPEEWAEAGALLAPPSSVPAPEVRKEHSPAKQPPERTQQALDIETLELRLPAELAFQLSDLFGSVGIDPGALSLEDCVVQIDLNLAKLLHQKWKDTIQERQRQAALSYQLLEESAGLWIDSQTDRLRRTGWSPVFPGAAGQSEPPDSVLFMDHWSTPMPHVSLRDIMLEEQALQEHLEKSKLNRDLDRKNGAALLKEQELYKMFPTIDRHFLLDIFRDNNYSLEQTEQFLKSVLDEGPVKTVVAQDVAQRVETQRPLVKEKKKAARETEAAGLFQDTEDPDYADFRAEAILQHRKQQECFSKAAEAYRQGMKDVATFYAQQGHLHGQRMKEAHRRAALRIFERVNSSLLPQNVLDLHGLHVDEALRHLKIVLEDKMAECQRSGGKPHLSVITGRGNRSQGGVARIKPAVIDYLTHHDFRFTEPKPGLLLISLR</sequence>
<dbReference type="InterPro" id="IPR036063">
    <property type="entry name" value="Smr_dom_sf"/>
</dbReference>
<feature type="compositionally biased region" description="Low complexity" evidence="1">
    <location>
        <begin position="599"/>
        <end position="612"/>
    </location>
</feature>
<evidence type="ECO:0000259" key="3">
    <source>
        <dbReference type="PROSITE" id="PS51140"/>
    </source>
</evidence>
<dbReference type="InterPro" id="IPR027417">
    <property type="entry name" value="P-loop_NTPase"/>
</dbReference>
<dbReference type="SUPFAM" id="SSF52540">
    <property type="entry name" value="P-loop containing nucleoside triphosphate hydrolases"/>
    <property type="match status" value="1"/>
</dbReference>
<dbReference type="Bgee" id="ENSLOCG00000012973">
    <property type="expression patterns" value="Expressed in muscle tissue and 13 other cell types or tissues"/>
</dbReference>
<reference evidence="4" key="2">
    <citation type="submission" date="2025-08" db="UniProtKB">
        <authorList>
            <consortium name="Ensembl"/>
        </authorList>
    </citation>
    <scope>IDENTIFICATION</scope>
</reference>
<reference evidence="4" key="3">
    <citation type="submission" date="2025-09" db="UniProtKB">
        <authorList>
            <consortium name="Ensembl"/>
        </authorList>
    </citation>
    <scope>IDENTIFICATION</scope>
</reference>
<evidence type="ECO:0000313" key="4">
    <source>
        <dbReference type="Ensembl" id="ENSLOCP00000015978.1"/>
    </source>
</evidence>
<feature type="compositionally biased region" description="Polar residues" evidence="1">
    <location>
        <begin position="977"/>
        <end position="986"/>
    </location>
</feature>
<feature type="region of interest" description="Disordered" evidence="1">
    <location>
        <begin position="1"/>
        <end position="47"/>
    </location>
</feature>
<feature type="region of interest" description="Disordered" evidence="1">
    <location>
        <begin position="345"/>
        <end position="390"/>
    </location>
</feature>
<feature type="region of interest" description="Disordered" evidence="1">
    <location>
        <begin position="879"/>
        <end position="1009"/>
    </location>
</feature>
<evidence type="ECO:0000259" key="2">
    <source>
        <dbReference type="PROSITE" id="PS50828"/>
    </source>
</evidence>
<feature type="compositionally biased region" description="Polar residues" evidence="1">
    <location>
        <begin position="194"/>
        <end position="203"/>
    </location>
</feature>
<dbReference type="InParanoid" id="W5N5R9"/>
<feature type="compositionally biased region" description="Polar residues" evidence="1">
    <location>
        <begin position="822"/>
        <end position="835"/>
    </location>
</feature>
<dbReference type="GO" id="GO:0043130">
    <property type="term" value="F:ubiquitin binding"/>
    <property type="evidence" value="ECO:0007669"/>
    <property type="project" value="InterPro"/>
</dbReference>
<dbReference type="InterPro" id="IPR002625">
    <property type="entry name" value="Smr_dom"/>
</dbReference>
<dbReference type="Pfam" id="PF08590">
    <property type="entry name" value="DUF1771"/>
    <property type="match status" value="1"/>
</dbReference>
<dbReference type="Gene3D" id="3.40.50.300">
    <property type="entry name" value="P-loop containing nucleotide triphosphate hydrolases"/>
    <property type="match status" value="1"/>
</dbReference>
<dbReference type="SMART" id="SM00546">
    <property type="entry name" value="CUE"/>
    <property type="match status" value="2"/>
</dbReference>
<dbReference type="InterPro" id="IPR056719">
    <property type="entry name" value="DUF7817"/>
</dbReference>
<dbReference type="OrthoDB" id="3231855at2759"/>
<feature type="region of interest" description="Disordered" evidence="1">
    <location>
        <begin position="1304"/>
        <end position="1328"/>
    </location>
</feature>
<dbReference type="GeneTree" id="ENSGT00940000160604"/>
<name>W5N5R9_LEPOC</name>
<evidence type="ECO:0000313" key="5">
    <source>
        <dbReference type="Proteomes" id="UP000018468"/>
    </source>
</evidence>
<dbReference type="PANTHER" id="PTHR46535:SF1">
    <property type="entry name" value="NEDD4-BINDING PROTEIN 2"/>
    <property type="match status" value="1"/>
</dbReference>
<feature type="compositionally biased region" description="Basic and acidic residues" evidence="1">
    <location>
        <begin position="307"/>
        <end position="316"/>
    </location>
</feature>
<dbReference type="SUPFAM" id="SSF46934">
    <property type="entry name" value="UBA-like"/>
    <property type="match status" value="1"/>
</dbReference>
<dbReference type="InterPro" id="IPR013899">
    <property type="entry name" value="DUF1771"/>
</dbReference>